<dbReference type="Proteomes" id="UP000005824">
    <property type="component" value="Unassembled WGS sequence"/>
</dbReference>
<evidence type="ECO:0000313" key="2">
    <source>
        <dbReference type="Proteomes" id="UP000005824"/>
    </source>
</evidence>
<name>B4DB29_9BACT</name>
<proteinExistence type="predicted"/>
<organism evidence="1 2">
    <name type="scientific">Chthoniobacter flavus Ellin428</name>
    <dbReference type="NCBI Taxonomy" id="497964"/>
    <lineage>
        <taxon>Bacteria</taxon>
        <taxon>Pseudomonadati</taxon>
        <taxon>Verrucomicrobiota</taxon>
        <taxon>Spartobacteria</taxon>
        <taxon>Chthoniobacterales</taxon>
        <taxon>Chthoniobacteraceae</taxon>
        <taxon>Chthoniobacter</taxon>
    </lineage>
</organism>
<dbReference type="EMBL" id="ABVL01000034">
    <property type="protein sequence ID" value="EDY16403.1"/>
    <property type="molecule type" value="Genomic_DNA"/>
</dbReference>
<keyword evidence="2" id="KW-1185">Reference proteome</keyword>
<comment type="caution">
    <text evidence="1">The sequence shown here is derived from an EMBL/GenBank/DDBJ whole genome shotgun (WGS) entry which is preliminary data.</text>
</comment>
<protein>
    <submittedName>
        <fullName evidence="1">Uncharacterized protein</fullName>
    </submittedName>
</protein>
<sequence>MRPPENTFPRNVLTSEMGLDFYAAKPLACAPVFPRKTV</sequence>
<accession>B4DB29</accession>
<evidence type="ECO:0000313" key="1">
    <source>
        <dbReference type="EMBL" id="EDY16403.1"/>
    </source>
</evidence>
<reference evidence="1 2" key="1">
    <citation type="journal article" date="2011" name="J. Bacteriol.">
        <title>Genome sequence of Chthoniobacter flavus Ellin428, an aerobic heterotrophic soil bacterium.</title>
        <authorList>
            <person name="Kant R."/>
            <person name="van Passel M.W."/>
            <person name="Palva A."/>
            <person name="Lucas S."/>
            <person name="Lapidus A."/>
            <person name="Glavina Del Rio T."/>
            <person name="Dalin E."/>
            <person name="Tice H."/>
            <person name="Bruce D."/>
            <person name="Goodwin L."/>
            <person name="Pitluck S."/>
            <person name="Larimer F.W."/>
            <person name="Land M.L."/>
            <person name="Hauser L."/>
            <person name="Sangwan P."/>
            <person name="de Vos W.M."/>
            <person name="Janssen P.H."/>
            <person name="Smidt H."/>
        </authorList>
    </citation>
    <scope>NUCLEOTIDE SEQUENCE [LARGE SCALE GENOMIC DNA]</scope>
    <source>
        <strain evidence="1 2">Ellin428</strain>
    </source>
</reference>
<gene>
    <name evidence="1" type="ORF">CfE428DRAFT_6120</name>
</gene>
<dbReference type="InParanoid" id="B4DB29"/>
<dbReference type="AlphaFoldDB" id="B4DB29"/>